<sequence>MEGLASTSSQSLAPDKDLTVLKDEPLDEVPPQTARSTSTEEPEPDLLSTYTCPICFCPPTNASLVLCGHVFCGSCLFIAVKSTLKRGMEPDGIARCPVCRSLIVGWDGVGGGVIGLKPQAVVTL</sequence>
<accession>A0A5C3QKI6</accession>
<dbReference type="GO" id="GO:0140082">
    <property type="term" value="F:SUMO-ubiquitin ligase activity"/>
    <property type="evidence" value="ECO:0007669"/>
    <property type="project" value="TreeGrafter"/>
</dbReference>
<dbReference type="InterPro" id="IPR027370">
    <property type="entry name" value="Znf-RING_euk"/>
</dbReference>
<dbReference type="PROSITE" id="PS50089">
    <property type="entry name" value="ZF_RING_2"/>
    <property type="match status" value="1"/>
</dbReference>
<feature type="compositionally biased region" description="Polar residues" evidence="5">
    <location>
        <begin position="1"/>
        <end position="12"/>
    </location>
</feature>
<dbReference type="SUPFAM" id="SSF57850">
    <property type="entry name" value="RING/U-box"/>
    <property type="match status" value="1"/>
</dbReference>
<feature type="region of interest" description="Disordered" evidence="5">
    <location>
        <begin position="1"/>
        <end position="45"/>
    </location>
</feature>
<keyword evidence="8" id="KW-1185">Reference proteome</keyword>
<feature type="compositionally biased region" description="Basic and acidic residues" evidence="5">
    <location>
        <begin position="14"/>
        <end position="24"/>
    </location>
</feature>
<gene>
    <name evidence="7" type="ORF">BDV98DRAFT_612299</name>
</gene>
<evidence type="ECO:0000256" key="2">
    <source>
        <dbReference type="ARBA" id="ARBA00022771"/>
    </source>
</evidence>
<dbReference type="GO" id="GO:0033768">
    <property type="term" value="C:SUMO-targeted ubiquitin ligase complex"/>
    <property type="evidence" value="ECO:0007669"/>
    <property type="project" value="TreeGrafter"/>
</dbReference>
<dbReference type="PANTHER" id="PTHR47094">
    <property type="entry name" value="ELFLESS, ISOFORM B"/>
    <property type="match status" value="1"/>
</dbReference>
<dbReference type="Proteomes" id="UP000305067">
    <property type="component" value="Unassembled WGS sequence"/>
</dbReference>
<keyword evidence="3" id="KW-0862">Zinc</keyword>
<dbReference type="AlphaFoldDB" id="A0A5C3QKI6"/>
<keyword evidence="1" id="KW-0479">Metal-binding</keyword>
<dbReference type="InterPro" id="IPR013083">
    <property type="entry name" value="Znf_RING/FYVE/PHD"/>
</dbReference>
<evidence type="ECO:0000313" key="7">
    <source>
        <dbReference type="EMBL" id="TFL02027.1"/>
    </source>
</evidence>
<evidence type="ECO:0000259" key="6">
    <source>
        <dbReference type="PROSITE" id="PS50089"/>
    </source>
</evidence>
<evidence type="ECO:0000256" key="1">
    <source>
        <dbReference type="ARBA" id="ARBA00022723"/>
    </source>
</evidence>
<dbReference type="GO" id="GO:0032183">
    <property type="term" value="F:SUMO binding"/>
    <property type="evidence" value="ECO:0007669"/>
    <property type="project" value="TreeGrafter"/>
</dbReference>
<dbReference type="OrthoDB" id="6270329at2759"/>
<name>A0A5C3QKI6_9AGAR</name>
<organism evidence="7 8">
    <name type="scientific">Pterulicium gracile</name>
    <dbReference type="NCBI Taxonomy" id="1884261"/>
    <lineage>
        <taxon>Eukaryota</taxon>
        <taxon>Fungi</taxon>
        <taxon>Dikarya</taxon>
        <taxon>Basidiomycota</taxon>
        <taxon>Agaricomycotina</taxon>
        <taxon>Agaricomycetes</taxon>
        <taxon>Agaricomycetidae</taxon>
        <taxon>Agaricales</taxon>
        <taxon>Pleurotineae</taxon>
        <taxon>Pterulaceae</taxon>
        <taxon>Pterulicium</taxon>
    </lineage>
</organism>
<dbReference type="InterPro" id="IPR049627">
    <property type="entry name" value="SLX8"/>
</dbReference>
<feature type="domain" description="RING-type" evidence="6">
    <location>
        <begin position="52"/>
        <end position="100"/>
    </location>
</feature>
<proteinExistence type="predicted"/>
<evidence type="ECO:0000256" key="3">
    <source>
        <dbReference type="ARBA" id="ARBA00022833"/>
    </source>
</evidence>
<keyword evidence="2 4" id="KW-0863">Zinc-finger</keyword>
<dbReference type="SMART" id="SM00184">
    <property type="entry name" value="RING"/>
    <property type="match status" value="1"/>
</dbReference>
<protein>
    <recommendedName>
        <fullName evidence="6">RING-type domain-containing protein</fullName>
    </recommendedName>
</protein>
<evidence type="ECO:0000256" key="4">
    <source>
        <dbReference type="PROSITE-ProRule" id="PRU00175"/>
    </source>
</evidence>
<dbReference type="PANTHER" id="PTHR47094:SF1">
    <property type="entry name" value="RING-TYPE E3 UBIQUITIN TRANSFERASE"/>
    <property type="match status" value="1"/>
</dbReference>
<dbReference type="Gene3D" id="3.30.40.10">
    <property type="entry name" value="Zinc/RING finger domain, C3HC4 (zinc finger)"/>
    <property type="match status" value="1"/>
</dbReference>
<dbReference type="STRING" id="1884261.A0A5C3QKI6"/>
<dbReference type="GO" id="GO:0061630">
    <property type="term" value="F:ubiquitin protein ligase activity"/>
    <property type="evidence" value="ECO:0007669"/>
    <property type="project" value="InterPro"/>
</dbReference>
<dbReference type="GO" id="GO:0006511">
    <property type="term" value="P:ubiquitin-dependent protein catabolic process"/>
    <property type="evidence" value="ECO:0007669"/>
    <property type="project" value="TreeGrafter"/>
</dbReference>
<dbReference type="InterPro" id="IPR017907">
    <property type="entry name" value="Znf_RING_CS"/>
</dbReference>
<reference evidence="7 8" key="1">
    <citation type="journal article" date="2019" name="Nat. Ecol. Evol.">
        <title>Megaphylogeny resolves global patterns of mushroom evolution.</title>
        <authorList>
            <person name="Varga T."/>
            <person name="Krizsan K."/>
            <person name="Foldi C."/>
            <person name="Dima B."/>
            <person name="Sanchez-Garcia M."/>
            <person name="Sanchez-Ramirez S."/>
            <person name="Szollosi G.J."/>
            <person name="Szarkandi J.G."/>
            <person name="Papp V."/>
            <person name="Albert L."/>
            <person name="Andreopoulos W."/>
            <person name="Angelini C."/>
            <person name="Antonin V."/>
            <person name="Barry K.W."/>
            <person name="Bougher N.L."/>
            <person name="Buchanan P."/>
            <person name="Buyck B."/>
            <person name="Bense V."/>
            <person name="Catcheside P."/>
            <person name="Chovatia M."/>
            <person name="Cooper J."/>
            <person name="Damon W."/>
            <person name="Desjardin D."/>
            <person name="Finy P."/>
            <person name="Geml J."/>
            <person name="Haridas S."/>
            <person name="Hughes K."/>
            <person name="Justo A."/>
            <person name="Karasinski D."/>
            <person name="Kautmanova I."/>
            <person name="Kiss B."/>
            <person name="Kocsube S."/>
            <person name="Kotiranta H."/>
            <person name="LaButti K.M."/>
            <person name="Lechner B.E."/>
            <person name="Liimatainen K."/>
            <person name="Lipzen A."/>
            <person name="Lukacs Z."/>
            <person name="Mihaltcheva S."/>
            <person name="Morgado L.N."/>
            <person name="Niskanen T."/>
            <person name="Noordeloos M.E."/>
            <person name="Ohm R.A."/>
            <person name="Ortiz-Santana B."/>
            <person name="Ovrebo C."/>
            <person name="Racz N."/>
            <person name="Riley R."/>
            <person name="Savchenko A."/>
            <person name="Shiryaev A."/>
            <person name="Soop K."/>
            <person name="Spirin V."/>
            <person name="Szebenyi C."/>
            <person name="Tomsovsky M."/>
            <person name="Tulloss R.E."/>
            <person name="Uehling J."/>
            <person name="Grigoriev I.V."/>
            <person name="Vagvolgyi C."/>
            <person name="Papp T."/>
            <person name="Martin F.M."/>
            <person name="Miettinen O."/>
            <person name="Hibbett D.S."/>
            <person name="Nagy L.G."/>
        </authorList>
    </citation>
    <scope>NUCLEOTIDE SEQUENCE [LARGE SCALE GENOMIC DNA]</scope>
    <source>
        <strain evidence="7 8">CBS 309.79</strain>
    </source>
</reference>
<evidence type="ECO:0000313" key="8">
    <source>
        <dbReference type="Proteomes" id="UP000305067"/>
    </source>
</evidence>
<evidence type="ECO:0000256" key="5">
    <source>
        <dbReference type="SAM" id="MobiDB-lite"/>
    </source>
</evidence>
<dbReference type="PROSITE" id="PS00518">
    <property type="entry name" value="ZF_RING_1"/>
    <property type="match status" value="1"/>
</dbReference>
<dbReference type="Pfam" id="PF13445">
    <property type="entry name" value="zf-RING_UBOX"/>
    <property type="match status" value="1"/>
</dbReference>
<dbReference type="InterPro" id="IPR001841">
    <property type="entry name" value="Znf_RING"/>
</dbReference>
<dbReference type="EMBL" id="ML178823">
    <property type="protein sequence ID" value="TFL02027.1"/>
    <property type="molecule type" value="Genomic_DNA"/>
</dbReference>
<dbReference type="GO" id="GO:0008270">
    <property type="term" value="F:zinc ion binding"/>
    <property type="evidence" value="ECO:0007669"/>
    <property type="project" value="UniProtKB-KW"/>
</dbReference>